<sequence length="216" mass="24708">MKNHYKILGVTPGSSQAEIKKAYKLLAVKHHPDKNNGDRHSEERFKEIAEAYHILYDEERREAYDFEKKYNRQKVGSQDITSTTFLNLIRRIKDRIFHAGGHIDENALFKLLNEILSDKNIELMIKSEDLATNSLIMDETIVSSIFLSDSHKAIIYNKLTKLADNNPWFLEKIPTIEGDATAHTFNTPGKNVETPYAALAVFFILLGICIFLIVVV</sequence>
<name>A0ABQ1JFI4_9FLAO</name>
<dbReference type="Gene3D" id="1.10.287.110">
    <property type="entry name" value="DnaJ domain"/>
    <property type="match status" value="1"/>
</dbReference>
<dbReference type="InterPro" id="IPR036869">
    <property type="entry name" value="J_dom_sf"/>
</dbReference>
<accession>A0ABQ1JFI4</accession>
<dbReference type="EMBL" id="BMJE01000001">
    <property type="protein sequence ID" value="GGB67542.1"/>
    <property type="molecule type" value="Genomic_DNA"/>
</dbReference>
<evidence type="ECO:0000256" key="1">
    <source>
        <dbReference type="ARBA" id="ARBA00023186"/>
    </source>
</evidence>
<dbReference type="InterPro" id="IPR051938">
    <property type="entry name" value="Apopto_cytoskel_mod"/>
</dbReference>
<evidence type="ECO:0000313" key="4">
    <source>
        <dbReference type="EMBL" id="GGB67542.1"/>
    </source>
</evidence>
<dbReference type="PANTHER" id="PTHR44145">
    <property type="entry name" value="DNAJ HOMOLOG SUBFAMILY A MEMBER 3, MITOCHONDRIAL"/>
    <property type="match status" value="1"/>
</dbReference>
<feature type="transmembrane region" description="Helical" evidence="2">
    <location>
        <begin position="196"/>
        <end position="215"/>
    </location>
</feature>
<dbReference type="SMART" id="SM00271">
    <property type="entry name" value="DnaJ"/>
    <property type="match status" value="1"/>
</dbReference>
<dbReference type="PANTHER" id="PTHR44145:SF3">
    <property type="entry name" value="DNAJ HOMOLOG SUBFAMILY A MEMBER 3, MITOCHONDRIAL"/>
    <property type="match status" value="1"/>
</dbReference>
<comment type="caution">
    <text evidence="4">The sequence shown here is derived from an EMBL/GenBank/DDBJ whole genome shotgun (WGS) entry which is preliminary data.</text>
</comment>
<dbReference type="SUPFAM" id="SSF46565">
    <property type="entry name" value="Chaperone J-domain"/>
    <property type="match status" value="1"/>
</dbReference>
<protein>
    <recommendedName>
        <fullName evidence="3">J domain-containing protein</fullName>
    </recommendedName>
</protein>
<gene>
    <name evidence="4" type="ORF">GCM10007424_04350</name>
</gene>
<dbReference type="RefSeq" id="WP_188619585.1">
    <property type="nucleotide sequence ID" value="NZ_BMJE01000001.1"/>
</dbReference>
<keyword evidence="2" id="KW-0812">Transmembrane</keyword>
<dbReference type="InterPro" id="IPR001623">
    <property type="entry name" value="DnaJ_domain"/>
</dbReference>
<evidence type="ECO:0000256" key="2">
    <source>
        <dbReference type="SAM" id="Phobius"/>
    </source>
</evidence>
<organism evidence="4 5">
    <name type="scientific">Flavobacterium suaedae</name>
    <dbReference type="NCBI Taxonomy" id="1767027"/>
    <lineage>
        <taxon>Bacteria</taxon>
        <taxon>Pseudomonadati</taxon>
        <taxon>Bacteroidota</taxon>
        <taxon>Flavobacteriia</taxon>
        <taxon>Flavobacteriales</taxon>
        <taxon>Flavobacteriaceae</taxon>
        <taxon>Flavobacterium</taxon>
    </lineage>
</organism>
<keyword evidence="5" id="KW-1185">Reference proteome</keyword>
<keyword evidence="2" id="KW-0472">Membrane</keyword>
<feature type="domain" description="J" evidence="3">
    <location>
        <begin position="3"/>
        <end position="68"/>
    </location>
</feature>
<keyword evidence="2" id="KW-1133">Transmembrane helix</keyword>
<proteinExistence type="predicted"/>
<dbReference type="Pfam" id="PF00226">
    <property type="entry name" value="DnaJ"/>
    <property type="match status" value="1"/>
</dbReference>
<dbReference type="PRINTS" id="PR00625">
    <property type="entry name" value="JDOMAIN"/>
</dbReference>
<reference evidence="5" key="1">
    <citation type="journal article" date="2019" name="Int. J. Syst. Evol. Microbiol.">
        <title>The Global Catalogue of Microorganisms (GCM) 10K type strain sequencing project: providing services to taxonomists for standard genome sequencing and annotation.</title>
        <authorList>
            <consortium name="The Broad Institute Genomics Platform"/>
            <consortium name="The Broad Institute Genome Sequencing Center for Infectious Disease"/>
            <person name="Wu L."/>
            <person name="Ma J."/>
        </authorList>
    </citation>
    <scope>NUCLEOTIDE SEQUENCE [LARGE SCALE GENOMIC DNA]</scope>
    <source>
        <strain evidence="5">CGMCC 1.15461</strain>
    </source>
</reference>
<evidence type="ECO:0000313" key="5">
    <source>
        <dbReference type="Proteomes" id="UP000615760"/>
    </source>
</evidence>
<dbReference type="CDD" id="cd06257">
    <property type="entry name" value="DnaJ"/>
    <property type="match status" value="1"/>
</dbReference>
<dbReference type="Proteomes" id="UP000615760">
    <property type="component" value="Unassembled WGS sequence"/>
</dbReference>
<evidence type="ECO:0000259" key="3">
    <source>
        <dbReference type="PROSITE" id="PS50076"/>
    </source>
</evidence>
<keyword evidence="1" id="KW-0143">Chaperone</keyword>
<dbReference type="PROSITE" id="PS50076">
    <property type="entry name" value="DNAJ_2"/>
    <property type="match status" value="1"/>
</dbReference>